<evidence type="ECO:0000313" key="3">
    <source>
        <dbReference type="Proteomes" id="UP000678393"/>
    </source>
</evidence>
<feature type="compositionally biased region" description="Polar residues" evidence="1">
    <location>
        <begin position="76"/>
        <end position="86"/>
    </location>
</feature>
<dbReference type="AlphaFoldDB" id="A0A8S4A9E8"/>
<feature type="region of interest" description="Disordered" evidence="1">
    <location>
        <begin position="1"/>
        <end position="93"/>
    </location>
</feature>
<comment type="caution">
    <text evidence="2">The sequence shown here is derived from an EMBL/GenBank/DDBJ whole genome shotgun (WGS) entry which is preliminary data.</text>
</comment>
<gene>
    <name evidence="2" type="ORF">CUNI_LOCUS22416</name>
</gene>
<dbReference type="EMBL" id="CAJHNH020008581">
    <property type="protein sequence ID" value="CAG5136858.1"/>
    <property type="molecule type" value="Genomic_DNA"/>
</dbReference>
<feature type="compositionally biased region" description="Low complexity" evidence="1">
    <location>
        <begin position="58"/>
        <end position="71"/>
    </location>
</feature>
<evidence type="ECO:0000313" key="2">
    <source>
        <dbReference type="EMBL" id="CAG5136858.1"/>
    </source>
</evidence>
<sequence>VYNSSLREGQKKRGDKTSESESDLSKSWSPTRLPDSSDLSPYKERRPRSSSLTQTYKLSSSDTSFSTSFLSKGKYSDNSTFNSSQKAAKRKTECSSSMVSVLPDTQELCRRLEEKIDGLTRMGGNLVKENQEMAELISVQGEKLSAVKQTGRKAWEK</sequence>
<protein>
    <submittedName>
        <fullName evidence="2">Uncharacterized protein</fullName>
    </submittedName>
</protein>
<evidence type="ECO:0000256" key="1">
    <source>
        <dbReference type="SAM" id="MobiDB-lite"/>
    </source>
</evidence>
<proteinExistence type="predicted"/>
<feature type="non-terminal residue" evidence="2">
    <location>
        <position position="157"/>
    </location>
</feature>
<name>A0A8S4A9E8_9EUPU</name>
<dbReference type="OrthoDB" id="6215226at2759"/>
<feature type="compositionally biased region" description="Basic and acidic residues" evidence="1">
    <location>
        <begin position="8"/>
        <end position="19"/>
    </location>
</feature>
<dbReference type="Proteomes" id="UP000678393">
    <property type="component" value="Unassembled WGS sequence"/>
</dbReference>
<organism evidence="2 3">
    <name type="scientific">Candidula unifasciata</name>
    <dbReference type="NCBI Taxonomy" id="100452"/>
    <lineage>
        <taxon>Eukaryota</taxon>
        <taxon>Metazoa</taxon>
        <taxon>Spiralia</taxon>
        <taxon>Lophotrochozoa</taxon>
        <taxon>Mollusca</taxon>
        <taxon>Gastropoda</taxon>
        <taxon>Heterobranchia</taxon>
        <taxon>Euthyneura</taxon>
        <taxon>Panpulmonata</taxon>
        <taxon>Eupulmonata</taxon>
        <taxon>Stylommatophora</taxon>
        <taxon>Helicina</taxon>
        <taxon>Helicoidea</taxon>
        <taxon>Geomitridae</taxon>
        <taxon>Candidula</taxon>
    </lineage>
</organism>
<accession>A0A8S4A9E8</accession>
<reference evidence="2" key="1">
    <citation type="submission" date="2021-04" db="EMBL/GenBank/DDBJ databases">
        <authorList>
            <consortium name="Molecular Ecology Group"/>
        </authorList>
    </citation>
    <scope>NUCLEOTIDE SEQUENCE</scope>
</reference>
<keyword evidence="3" id="KW-1185">Reference proteome</keyword>